<name>A0A2N8KXN4_9BURK</name>
<gene>
    <name evidence="2" type="ORF">C1O66_12290</name>
</gene>
<dbReference type="SUPFAM" id="SSF69754">
    <property type="entry name" value="Ribosome binding protein Y (YfiA homologue)"/>
    <property type="match status" value="1"/>
</dbReference>
<evidence type="ECO:0000313" key="2">
    <source>
        <dbReference type="EMBL" id="PND38224.1"/>
    </source>
</evidence>
<sequence>MQVNFESRDPEGAQLRELVIERLRFALRRVDLHPASAHIRLSDTNGPRGGVDKHCTLSLNAQGAGHLVIHASASSWRASFELALARLARNLVRAWQRQRSHPRSSGKRHMPAPSAD</sequence>
<organism evidence="2 3">
    <name type="scientific">Kinneretia aquatilis</name>
    <dbReference type="NCBI Taxonomy" id="2070761"/>
    <lineage>
        <taxon>Bacteria</taxon>
        <taxon>Pseudomonadati</taxon>
        <taxon>Pseudomonadota</taxon>
        <taxon>Betaproteobacteria</taxon>
        <taxon>Burkholderiales</taxon>
        <taxon>Sphaerotilaceae</taxon>
        <taxon>Roseateles</taxon>
    </lineage>
</organism>
<dbReference type="EMBL" id="POSP01000003">
    <property type="protein sequence ID" value="PND38224.1"/>
    <property type="molecule type" value="Genomic_DNA"/>
</dbReference>
<keyword evidence="3" id="KW-1185">Reference proteome</keyword>
<feature type="region of interest" description="Disordered" evidence="1">
    <location>
        <begin position="95"/>
        <end position="116"/>
    </location>
</feature>
<dbReference type="Gene3D" id="3.30.160.100">
    <property type="entry name" value="Ribosome hibernation promotion factor-like"/>
    <property type="match status" value="1"/>
</dbReference>
<evidence type="ECO:0008006" key="4">
    <source>
        <dbReference type="Google" id="ProtNLM"/>
    </source>
</evidence>
<reference evidence="2 3" key="1">
    <citation type="submission" date="2018-01" db="EMBL/GenBank/DDBJ databases">
        <title>Draft genome sequence of Paucibacter aquatile CR182 isolated from freshwater of the Nakdong River.</title>
        <authorList>
            <person name="Choi A."/>
            <person name="Chung E.J."/>
        </authorList>
    </citation>
    <scope>NUCLEOTIDE SEQUENCE [LARGE SCALE GENOMIC DNA]</scope>
    <source>
        <strain evidence="2 3">CR182</strain>
    </source>
</reference>
<dbReference type="Proteomes" id="UP000235916">
    <property type="component" value="Unassembled WGS sequence"/>
</dbReference>
<evidence type="ECO:0000313" key="3">
    <source>
        <dbReference type="Proteomes" id="UP000235916"/>
    </source>
</evidence>
<dbReference type="RefSeq" id="WP_102768143.1">
    <property type="nucleotide sequence ID" value="NZ_POSP01000003.1"/>
</dbReference>
<dbReference type="Pfam" id="PF02482">
    <property type="entry name" value="Ribosomal_S30AE"/>
    <property type="match status" value="1"/>
</dbReference>
<dbReference type="OrthoDB" id="5297384at2"/>
<comment type="caution">
    <text evidence="2">The sequence shown here is derived from an EMBL/GenBank/DDBJ whole genome shotgun (WGS) entry which is preliminary data.</text>
</comment>
<feature type="compositionally biased region" description="Basic residues" evidence="1">
    <location>
        <begin position="96"/>
        <end position="110"/>
    </location>
</feature>
<protein>
    <recommendedName>
        <fullName evidence="4">HPF/RaiA family ribosome-associated protein</fullName>
    </recommendedName>
</protein>
<proteinExistence type="predicted"/>
<dbReference type="InterPro" id="IPR036567">
    <property type="entry name" value="RHF-like"/>
</dbReference>
<evidence type="ECO:0000256" key="1">
    <source>
        <dbReference type="SAM" id="MobiDB-lite"/>
    </source>
</evidence>
<dbReference type="AlphaFoldDB" id="A0A2N8KXN4"/>
<accession>A0A2N8KXN4</accession>
<dbReference type="InterPro" id="IPR003489">
    <property type="entry name" value="RHF/RaiA"/>
</dbReference>